<gene>
    <name evidence="1" type="ORF">L2E82_13624</name>
</gene>
<reference evidence="2" key="1">
    <citation type="journal article" date="2022" name="Mol. Ecol. Resour.">
        <title>The genomes of chicory, endive, great burdock and yacon provide insights into Asteraceae palaeo-polyploidization history and plant inulin production.</title>
        <authorList>
            <person name="Fan W."/>
            <person name="Wang S."/>
            <person name="Wang H."/>
            <person name="Wang A."/>
            <person name="Jiang F."/>
            <person name="Liu H."/>
            <person name="Zhao H."/>
            <person name="Xu D."/>
            <person name="Zhang Y."/>
        </authorList>
    </citation>
    <scope>NUCLEOTIDE SEQUENCE [LARGE SCALE GENOMIC DNA]</scope>
    <source>
        <strain evidence="2">cv. Punajuju</strain>
    </source>
</reference>
<proteinExistence type="predicted"/>
<dbReference type="EMBL" id="CM042011">
    <property type="protein sequence ID" value="KAI3763634.1"/>
    <property type="molecule type" value="Genomic_DNA"/>
</dbReference>
<sequence>MIISNSQMAQVIQEDRGVKTRRIIKRRKDSTPSPVLFLIWLLLVFTHLPRSTANHHGSVVSSRKAKFFQTALPQFHAAGLVSGEPNFGGAEKGSIYDEDKRIIHTGPNPLHN</sequence>
<protein>
    <submittedName>
        <fullName evidence="1">Uncharacterized protein</fullName>
    </submittedName>
</protein>
<evidence type="ECO:0000313" key="1">
    <source>
        <dbReference type="EMBL" id="KAI3763634.1"/>
    </source>
</evidence>
<comment type="caution">
    <text evidence="1">The sequence shown here is derived from an EMBL/GenBank/DDBJ whole genome shotgun (WGS) entry which is preliminary data.</text>
</comment>
<name>A0ACB9EXF7_CICIN</name>
<dbReference type="Proteomes" id="UP001055811">
    <property type="component" value="Linkage Group LG03"/>
</dbReference>
<reference evidence="1 2" key="2">
    <citation type="journal article" date="2022" name="Mol. Ecol. Resour.">
        <title>The genomes of chicory, endive, great burdock and yacon provide insights into Asteraceae paleo-polyploidization history and plant inulin production.</title>
        <authorList>
            <person name="Fan W."/>
            <person name="Wang S."/>
            <person name="Wang H."/>
            <person name="Wang A."/>
            <person name="Jiang F."/>
            <person name="Liu H."/>
            <person name="Zhao H."/>
            <person name="Xu D."/>
            <person name="Zhang Y."/>
        </authorList>
    </citation>
    <scope>NUCLEOTIDE SEQUENCE [LARGE SCALE GENOMIC DNA]</scope>
    <source>
        <strain evidence="2">cv. Punajuju</strain>
        <tissue evidence="1">Leaves</tissue>
    </source>
</reference>
<keyword evidence="2" id="KW-1185">Reference proteome</keyword>
<evidence type="ECO:0000313" key="2">
    <source>
        <dbReference type="Proteomes" id="UP001055811"/>
    </source>
</evidence>
<accession>A0ACB9EXF7</accession>
<organism evidence="1 2">
    <name type="scientific">Cichorium intybus</name>
    <name type="common">Chicory</name>
    <dbReference type="NCBI Taxonomy" id="13427"/>
    <lineage>
        <taxon>Eukaryota</taxon>
        <taxon>Viridiplantae</taxon>
        <taxon>Streptophyta</taxon>
        <taxon>Embryophyta</taxon>
        <taxon>Tracheophyta</taxon>
        <taxon>Spermatophyta</taxon>
        <taxon>Magnoliopsida</taxon>
        <taxon>eudicotyledons</taxon>
        <taxon>Gunneridae</taxon>
        <taxon>Pentapetalae</taxon>
        <taxon>asterids</taxon>
        <taxon>campanulids</taxon>
        <taxon>Asterales</taxon>
        <taxon>Asteraceae</taxon>
        <taxon>Cichorioideae</taxon>
        <taxon>Cichorieae</taxon>
        <taxon>Cichoriinae</taxon>
        <taxon>Cichorium</taxon>
    </lineage>
</organism>